<organism evidence="7">
    <name type="scientific">hydrothermal vent metagenome</name>
    <dbReference type="NCBI Taxonomy" id="652676"/>
    <lineage>
        <taxon>unclassified sequences</taxon>
        <taxon>metagenomes</taxon>
        <taxon>ecological metagenomes</taxon>
    </lineage>
</organism>
<gene>
    <name evidence="7" type="ORF">MNBD_NITROSPINAE05-1017</name>
</gene>
<keyword evidence="1" id="KW-0963">Cytoplasm</keyword>
<dbReference type="Pfam" id="PF05239">
    <property type="entry name" value="PRC"/>
    <property type="match status" value="1"/>
</dbReference>
<dbReference type="InterPro" id="IPR002676">
    <property type="entry name" value="RimM_N"/>
</dbReference>
<keyword evidence="2" id="KW-0690">Ribosome biogenesis</keyword>
<dbReference type="PANTHER" id="PTHR33692">
    <property type="entry name" value="RIBOSOME MATURATION FACTOR RIMM"/>
    <property type="match status" value="1"/>
</dbReference>
<feature type="domain" description="PRC-barrel" evidence="6">
    <location>
        <begin position="97"/>
        <end position="172"/>
    </location>
</feature>
<dbReference type="InterPro" id="IPR027275">
    <property type="entry name" value="PRC-brl_dom"/>
</dbReference>
<reference evidence="7" key="1">
    <citation type="submission" date="2018-06" db="EMBL/GenBank/DDBJ databases">
        <authorList>
            <person name="Zhirakovskaya E."/>
        </authorList>
    </citation>
    <scope>NUCLEOTIDE SEQUENCE</scope>
</reference>
<evidence type="ECO:0000256" key="1">
    <source>
        <dbReference type="ARBA" id="ARBA00022490"/>
    </source>
</evidence>
<keyword evidence="3" id="KW-0698">rRNA processing</keyword>
<dbReference type="SUPFAM" id="SSF50346">
    <property type="entry name" value="PRC-barrel domain"/>
    <property type="match status" value="1"/>
</dbReference>
<accession>A0A3B1D2B7</accession>
<dbReference type="InterPro" id="IPR011033">
    <property type="entry name" value="PRC_barrel-like_sf"/>
</dbReference>
<dbReference type="GO" id="GO:0006364">
    <property type="term" value="P:rRNA processing"/>
    <property type="evidence" value="ECO:0007669"/>
    <property type="project" value="UniProtKB-KW"/>
</dbReference>
<name>A0A3B1D2B7_9ZZZZ</name>
<dbReference type="EMBL" id="UOGG01000101">
    <property type="protein sequence ID" value="VAX30158.1"/>
    <property type="molecule type" value="Genomic_DNA"/>
</dbReference>
<dbReference type="InterPro" id="IPR036976">
    <property type="entry name" value="RimM_N_sf"/>
</dbReference>
<dbReference type="AlphaFoldDB" id="A0A3B1D2B7"/>
<evidence type="ECO:0000313" key="7">
    <source>
        <dbReference type="EMBL" id="VAX30158.1"/>
    </source>
</evidence>
<keyword evidence="4" id="KW-0143">Chaperone</keyword>
<dbReference type="PANTHER" id="PTHR33692:SF1">
    <property type="entry name" value="RIBOSOME MATURATION FACTOR RIMM"/>
    <property type="match status" value="1"/>
</dbReference>
<proteinExistence type="inferred from homology"/>
<dbReference type="Pfam" id="PF01782">
    <property type="entry name" value="RimM"/>
    <property type="match status" value="1"/>
</dbReference>
<dbReference type="Gene3D" id="2.30.30.240">
    <property type="entry name" value="PRC-barrel domain"/>
    <property type="match status" value="1"/>
</dbReference>
<dbReference type="InterPro" id="IPR011961">
    <property type="entry name" value="RimM"/>
</dbReference>
<feature type="domain" description="RimM N-terminal" evidence="5">
    <location>
        <begin position="8"/>
        <end position="88"/>
    </location>
</feature>
<dbReference type="GO" id="GO:0005840">
    <property type="term" value="C:ribosome"/>
    <property type="evidence" value="ECO:0007669"/>
    <property type="project" value="InterPro"/>
</dbReference>
<evidence type="ECO:0000256" key="4">
    <source>
        <dbReference type="ARBA" id="ARBA00023186"/>
    </source>
</evidence>
<dbReference type="GO" id="GO:0043022">
    <property type="term" value="F:ribosome binding"/>
    <property type="evidence" value="ECO:0007669"/>
    <property type="project" value="InterPro"/>
</dbReference>
<sequence length="178" mass="20065">MTNEWVPVGTIPRTHGLKGEFKFHPFVTEPGILNNLNHLKLKGGSAQETEFDVESLRGMPGKLIVKLKGINNIDDAEAYTGQTVLAPETGFKELPKGEYYWFQVLGLNVYDEDGHHYGQVTDIIETGSNDVYVVQDSTREDSKEILIPMIDWVVKNIDIEEKKLVFDNVEGLIEDTEV</sequence>
<evidence type="ECO:0000256" key="3">
    <source>
        <dbReference type="ARBA" id="ARBA00022552"/>
    </source>
</evidence>
<dbReference type="HAMAP" id="MF_00014">
    <property type="entry name" value="Ribosome_mat_RimM"/>
    <property type="match status" value="1"/>
</dbReference>
<evidence type="ECO:0000256" key="2">
    <source>
        <dbReference type="ARBA" id="ARBA00022517"/>
    </source>
</evidence>
<evidence type="ECO:0000259" key="5">
    <source>
        <dbReference type="Pfam" id="PF01782"/>
    </source>
</evidence>
<protein>
    <submittedName>
        <fullName evidence="7">16S rRNA processing protein RimM</fullName>
    </submittedName>
</protein>
<evidence type="ECO:0000259" key="6">
    <source>
        <dbReference type="Pfam" id="PF05239"/>
    </source>
</evidence>
<dbReference type="Gene3D" id="2.40.30.60">
    <property type="entry name" value="RimM"/>
    <property type="match status" value="1"/>
</dbReference>
<dbReference type="SUPFAM" id="SSF50447">
    <property type="entry name" value="Translation proteins"/>
    <property type="match status" value="1"/>
</dbReference>
<dbReference type="NCBIfam" id="TIGR02273">
    <property type="entry name" value="16S_RimM"/>
    <property type="match status" value="1"/>
</dbReference>
<dbReference type="InterPro" id="IPR009000">
    <property type="entry name" value="Transl_B-barrel_sf"/>
</dbReference>